<keyword evidence="2" id="KW-1185">Reference proteome</keyword>
<dbReference type="InterPro" id="IPR015947">
    <property type="entry name" value="PUA-like_sf"/>
</dbReference>
<protein>
    <submittedName>
        <fullName evidence="1">ASCH domain-containing protein</fullName>
    </submittedName>
</protein>
<organism evidence="1 2">
    <name type="scientific">Aliisedimentitalea scapharcae</name>
    <dbReference type="NCBI Taxonomy" id="1524259"/>
    <lineage>
        <taxon>Bacteria</taxon>
        <taxon>Pseudomonadati</taxon>
        <taxon>Pseudomonadota</taxon>
        <taxon>Alphaproteobacteria</taxon>
        <taxon>Rhodobacterales</taxon>
        <taxon>Roseobacteraceae</taxon>
        <taxon>Aliisedimentitalea</taxon>
    </lineage>
</organism>
<dbReference type="CDD" id="cd06554">
    <property type="entry name" value="ASCH_ASC-1_like"/>
    <property type="match status" value="1"/>
</dbReference>
<dbReference type="Proteomes" id="UP001623232">
    <property type="component" value="Chromosome"/>
</dbReference>
<name>A0ABZ2XSJ9_9RHOB</name>
<sequence>MTRDIPITELPERALSIRQPWAWAILNAGKDVENRPRRSHYRGPICLHASRYSSMKGFNEFVDFARGMEPEDWPDGVWVPDPDDFQRGGIIGTAEIVDCIEISNSPWFLGPYGLVLRNVTPVPFIPVKGALGLFRWRENLEQVS</sequence>
<evidence type="ECO:0000313" key="1">
    <source>
        <dbReference type="EMBL" id="WZK89066.1"/>
    </source>
</evidence>
<accession>A0ABZ2XSJ9</accession>
<gene>
    <name evidence="1" type="ORF">QEZ52_00510</name>
</gene>
<proteinExistence type="predicted"/>
<evidence type="ECO:0000313" key="2">
    <source>
        <dbReference type="Proteomes" id="UP001623232"/>
    </source>
</evidence>
<dbReference type="Gene3D" id="2.30.130.30">
    <property type="entry name" value="Hypothetical protein"/>
    <property type="match status" value="1"/>
</dbReference>
<dbReference type="SUPFAM" id="SSF88697">
    <property type="entry name" value="PUA domain-like"/>
    <property type="match status" value="1"/>
</dbReference>
<dbReference type="RefSeq" id="WP_406646950.1">
    <property type="nucleotide sequence ID" value="NZ_CP123584.1"/>
</dbReference>
<reference evidence="1 2" key="1">
    <citation type="submission" date="2023-04" db="EMBL/GenBank/DDBJ databases">
        <title>Complete genome sequence of Alisedimentitalea scapharcae.</title>
        <authorList>
            <person name="Rong J.-C."/>
            <person name="Yi M.-L."/>
            <person name="Zhao Q."/>
        </authorList>
    </citation>
    <scope>NUCLEOTIDE SEQUENCE [LARGE SCALE GENOMIC DNA]</scope>
    <source>
        <strain evidence="1 2">KCTC 42119</strain>
    </source>
</reference>
<dbReference type="EMBL" id="CP123584">
    <property type="protein sequence ID" value="WZK89066.1"/>
    <property type="molecule type" value="Genomic_DNA"/>
</dbReference>